<reference evidence="2 4" key="1">
    <citation type="submission" date="2017-09" db="EMBL/GenBank/DDBJ databases">
        <title>Complete genome of Salmonella enterica subsp. diarizonae isolated from stool of a patient with bacterial enteropathy.</title>
        <authorList>
            <person name="Zhou J."/>
            <person name="Chen Q."/>
            <person name="Guo L."/>
            <person name="Fan J."/>
        </authorList>
    </citation>
    <scope>NUCLEOTIDE SEQUENCE [LARGE SCALE GENOMIC DNA]</scope>
    <source>
        <strain evidence="2 4">HZS154</strain>
    </source>
</reference>
<dbReference type="AlphaFoldDB" id="A0A2I5HG99"/>
<dbReference type="EMBL" id="CP023345">
    <property type="protein sequence ID" value="ATW54606.1"/>
    <property type="molecule type" value="Genomic_DNA"/>
</dbReference>
<reference evidence="3" key="2">
    <citation type="submission" date="2018-05" db="EMBL/GenBank/DDBJ databases">
        <authorList>
            <person name="Ashton P.M."/>
            <person name="Dallman T."/>
            <person name="Nair S."/>
            <person name="De Pinna E."/>
            <person name="Peters T."/>
            <person name="Grant K."/>
        </authorList>
    </citation>
    <scope>NUCLEOTIDE SEQUENCE [LARGE SCALE GENOMIC DNA]</scope>
    <source>
        <strain evidence="3">474878</strain>
    </source>
</reference>
<organism evidence="2 4">
    <name type="scientific">Salmonella diarizonae</name>
    <dbReference type="NCBI Taxonomy" id="59204"/>
    <lineage>
        <taxon>Bacteria</taxon>
        <taxon>Pseudomonadati</taxon>
        <taxon>Pseudomonadota</taxon>
        <taxon>Gammaproteobacteria</taxon>
        <taxon>Enterobacterales</taxon>
        <taxon>Enterobacteriaceae</taxon>
        <taxon>Salmonella</taxon>
    </lineage>
</organism>
<evidence type="ECO:0000313" key="2">
    <source>
        <dbReference type="EMBL" id="ATW54606.1"/>
    </source>
</evidence>
<evidence type="ECO:0000313" key="3">
    <source>
        <dbReference type="EMBL" id="ECJ4376417.1"/>
    </source>
</evidence>
<feature type="compositionally biased region" description="Basic and acidic residues" evidence="1">
    <location>
        <begin position="1"/>
        <end position="10"/>
    </location>
</feature>
<evidence type="ECO:0000313" key="4">
    <source>
        <dbReference type="Proteomes" id="UP000230639"/>
    </source>
</evidence>
<name>A0A2I5HG99_SALDZ</name>
<feature type="region of interest" description="Disordered" evidence="1">
    <location>
        <begin position="1"/>
        <end position="31"/>
    </location>
</feature>
<gene>
    <name evidence="2" type="ORF">CNQ75_08755</name>
    <name evidence="3" type="ORF">DLB95_03610</name>
</gene>
<protein>
    <submittedName>
        <fullName evidence="2">Uncharacterized protein</fullName>
    </submittedName>
</protein>
<dbReference type="EMBL" id="AAIYJF010000002">
    <property type="protein sequence ID" value="ECJ4376417.1"/>
    <property type="molecule type" value="Genomic_DNA"/>
</dbReference>
<sequence>MMESIKETAVSKHVVTPSRHKGPEDDKPPLQPNVALFSAQIIAKAGMKTWSLHDLRRFAIINSSRKLRINLMETTTLSVKMDA</sequence>
<dbReference type="Proteomes" id="UP000839781">
    <property type="component" value="Unassembled WGS sequence"/>
</dbReference>
<dbReference type="Proteomes" id="UP000230639">
    <property type="component" value="Chromosome"/>
</dbReference>
<proteinExistence type="predicted"/>
<accession>A0A2I5HG99</accession>
<evidence type="ECO:0000256" key="1">
    <source>
        <dbReference type="SAM" id="MobiDB-lite"/>
    </source>
</evidence>